<protein>
    <recommendedName>
        <fullName evidence="4">ZIP Zinc transporter</fullName>
    </recommendedName>
</protein>
<reference evidence="2 3" key="1">
    <citation type="submission" date="2018-09" db="EMBL/GenBank/DDBJ databases">
        <title>Genomic Encyclopedia of Archaeal and Bacterial Type Strains, Phase II (KMG-II): from individual species to whole genera.</title>
        <authorList>
            <person name="Goeker M."/>
        </authorList>
    </citation>
    <scope>NUCLEOTIDE SEQUENCE [LARGE SCALE GENOMIC DNA]</scope>
    <source>
        <strain evidence="2 3">DSM 17008</strain>
    </source>
</reference>
<feature type="transmembrane region" description="Helical" evidence="1">
    <location>
        <begin position="215"/>
        <end position="236"/>
    </location>
</feature>
<dbReference type="RefSeq" id="WP_120192746.1">
    <property type="nucleotide sequence ID" value="NZ_RAPK01000008.1"/>
</dbReference>
<evidence type="ECO:0000256" key="1">
    <source>
        <dbReference type="SAM" id="Phobius"/>
    </source>
</evidence>
<dbReference type="Proteomes" id="UP000285120">
    <property type="component" value="Unassembled WGS sequence"/>
</dbReference>
<dbReference type="OrthoDB" id="21325at2"/>
<feature type="transmembrane region" description="Helical" evidence="1">
    <location>
        <begin position="30"/>
        <end position="50"/>
    </location>
</feature>
<dbReference type="AlphaFoldDB" id="A0A419V419"/>
<evidence type="ECO:0008006" key="4">
    <source>
        <dbReference type="Google" id="ProtNLM"/>
    </source>
</evidence>
<keyword evidence="3" id="KW-1185">Reference proteome</keyword>
<keyword evidence="1" id="KW-1133">Transmembrane helix</keyword>
<evidence type="ECO:0000313" key="2">
    <source>
        <dbReference type="EMBL" id="RKD73268.1"/>
    </source>
</evidence>
<name>A0A419V419_9BACL</name>
<keyword evidence="1" id="KW-0812">Transmembrane</keyword>
<evidence type="ECO:0000313" key="3">
    <source>
        <dbReference type="Proteomes" id="UP000285120"/>
    </source>
</evidence>
<feature type="transmembrane region" description="Helical" evidence="1">
    <location>
        <begin position="129"/>
        <end position="149"/>
    </location>
</feature>
<proteinExistence type="predicted"/>
<organism evidence="2 3">
    <name type="scientific">Sinobaca qinghaiensis</name>
    <dbReference type="NCBI Taxonomy" id="342944"/>
    <lineage>
        <taxon>Bacteria</taxon>
        <taxon>Bacillati</taxon>
        <taxon>Bacillota</taxon>
        <taxon>Bacilli</taxon>
        <taxon>Bacillales</taxon>
        <taxon>Sporolactobacillaceae</taxon>
        <taxon>Sinobaca</taxon>
    </lineage>
</organism>
<gene>
    <name evidence="2" type="ORF">ATL39_1559</name>
</gene>
<feature type="transmembrane region" description="Helical" evidence="1">
    <location>
        <begin position="101"/>
        <end position="123"/>
    </location>
</feature>
<dbReference type="EMBL" id="RAPK01000008">
    <property type="protein sequence ID" value="RKD73268.1"/>
    <property type="molecule type" value="Genomic_DNA"/>
</dbReference>
<sequence length="238" mass="26854">MTLDVVLIGLFFIAVQIFANIFVKGPRIRSFRWLSFSGGIAVSYIFVYVLPSLHEEQEAFSGELAMESELYILGLVGLMVFYTVFKTADAQQKKGRRDGQALFFYIQVGFFTLYNMMISYIVFASDVETIQGVFYAMAVGLHFMAVSHDLWREDKERYEKVARYILAAGILAGWLVGILVPYSSIGLAVVFAFISGAMLMNVLNKEMPNEENAHLPTFLISAGGYALIATLLKYFFQW</sequence>
<comment type="caution">
    <text evidence="2">The sequence shown here is derived from an EMBL/GenBank/DDBJ whole genome shotgun (WGS) entry which is preliminary data.</text>
</comment>
<accession>A0A419V419</accession>
<feature type="transmembrane region" description="Helical" evidence="1">
    <location>
        <begin position="6"/>
        <end position="23"/>
    </location>
</feature>
<keyword evidence="1" id="KW-0472">Membrane</keyword>
<feature type="transmembrane region" description="Helical" evidence="1">
    <location>
        <begin position="70"/>
        <end position="89"/>
    </location>
</feature>